<dbReference type="SUPFAM" id="SSF50998">
    <property type="entry name" value="Quinoprotein alcohol dehydrogenase-like"/>
    <property type="match status" value="1"/>
</dbReference>
<comment type="caution">
    <text evidence="5">The sequence shown here is derived from an EMBL/GenBank/DDBJ whole genome shotgun (WGS) entry which is preliminary data.</text>
</comment>
<dbReference type="EMBL" id="BLLK01000022">
    <property type="protein sequence ID" value="GFH45714.1"/>
    <property type="molecule type" value="Genomic_DNA"/>
</dbReference>
<evidence type="ECO:0008006" key="7">
    <source>
        <dbReference type="Google" id="ProtNLM"/>
    </source>
</evidence>
<keyword evidence="1 3" id="KW-0853">WD repeat</keyword>
<evidence type="ECO:0000313" key="6">
    <source>
        <dbReference type="Proteomes" id="UP001054902"/>
    </source>
</evidence>
<feature type="repeat" description="WD" evidence="3">
    <location>
        <begin position="75"/>
        <end position="116"/>
    </location>
</feature>
<feature type="repeat" description="WD" evidence="3">
    <location>
        <begin position="371"/>
        <end position="412"/>
    </location>
</feature>
<evidence type="ECO:0000256" key="3">
    <source>
        <dbReference type="PROSITE-ProRule" id="PRU00221"/>
    </source>
</evidence>
<protein>
    <recommendedName>
        <fullName evidence="7">Anaphase-promoting complex subunit 4 WD40 domain-containing protein</fullName>
    </recommendedName>
</protein>
<keyword evidence="2" id="KW-0677">Repeat</keyword>
<dbReference type="PROSITE" id="PS50082">
    <property type="entry name" value="WD_REPEATS_2"/>
    <property type="match status" value="3"/>
</dbReference>
<feature type="region of interest" description="Disordered" evidence="4">
    <location>
        <begin position="1"/>
        <end position="20"/>
    </location>
</feature>
<evidence type="ECO:0000256" key="4">
    <source>
        <dbReference type="SAM" id="MobiDB-lite"/>
    </source>
</evidence>
<dbReference type="InterPro" id="IPR001680">
    <property type="entry name" value="WD40_rpt"/>
</dbReference>
<dbReference type="PANTHER" id="PTHR19856:SF0">
    <property type="entry name" value="WD REPEAT-CONTAINING PROTEIN 1"/>
    <property type="match status" value="1"/>
</dbReference>
<dbReference type="PROSITE" id="PS50294">
    <property type="entry name" value="WD_REPEATS_REGION"/>
    <property type="match status" value="2"/>
</dbReference>
<dbReference type="GO" id="GO:0051015">
    <property type="term" value="F:actin filament binding"/>
    <property type="evidence" value="ECO:0007669"/>
    <property type="project" value="TreeGrafter"/>
</dbReference>
<reference evidence="5 6" key="1">
    <citation type="journal article" date="2021" name="Sci. Rep.">
        <title>The genome of the diatom Chaetoceros tenuissimus carries an ancient integrated fragment of an extant virus.</title>
        <authorList>
            <person name="Hongo Y."/>
            <person name="Kimura K."/>
            <person name="Takaki Y."/>
            <person name="Yoshida Y."/>
            <person name="Baba S."/>
            <person name="Kobayashi G."/>
            <person name="Nagasaki K."/>
            <person name="Hano T."/>
            <person name="Tomaru Y."/>
        </authorList>
    </citation>
    <scope>NUCLEOTIDE SEQUENCE [LARGE SCALE GENOMIC DNA]</scope>
    <source>
        <strain evidence="5 6">NIES-3715</strain>
    </source>
</reference>
<dbReference type="AlphaFoldDB" id="A0AAD3CHF9"/>
<dbReference type="SMART" id="SM00320">
    <property type="entry name" value="WD40"/>
    <property type="match status" value="10"/>
</dbReference>
<evidence type="ECO:0000256" key="1">
    <source>
        <dbReference type="ARBA" id="ARBA00022574"/>
    </source>
</evidence>
<dbReference type="Proteomes" id="UP001054902">
    <property type="component" value="Unassembled WGS sequence"/>
</dbReference>
<sequence>MSLSVDASNPCVPPTSNLTSQCPPLPRTIERGIPLPLHGNPGRINNSPDSPPLLLYPSKHSVVLLNLATGTSFVYRGHTANVTVARFSPSGAYIASADVKGKLRVWSFDNEEHLCKLDITALSGPIRDLAWDFESKRIAVVGEGSPSDPSSVCTRVIQWDTGVKIGDLGQHARKKASSVSFKPNRPMRIVTGGSEDFKVIMNKGPPFQRIAPQEEDGEMVPMENAHQKGSVHCVRYNHDGSMLATVGTDKAVVFYDGKTMKMIKKLDNVHTASIYSCAFNHDGTKLLTCAADGTAKLIALNGFEITNTWDVADYLKQGHEIGIKRVPLGCMLMGCAFVLQNGGSEDVPVVVGMNGNICTLSEDTNSVISIITGHQAPISDMTIDHDKNMMYTTDSDGVIVQWDVSDSTLVKAVTNIQRDTNTEEGFDETVMNKVHPGAITGITHTSSSILSIGWDDNVRISTDSSMKLKFKLNAQPNAIAKGTELVAIMTVKGLQIMKDDELVSEISLPYEATSICVAKSDDVMYVGGNDSNTIHIYKINQHDYSIEEIHQISGIHAKPVYSLALSNDGSKLASADDKDICVWDAEGGSYAPIVGKGRWCFHRQRINALAWSKDDSVLASGAMEESIYFWSVNKKTTRVHYPHSHRGGVVAMEFLKNATGHILISVGNDACVNRWDVTDDIAKKFG</sequence>
<keyword evidence="6" id="KW-1185">Reference proteome</keyword>
<feature type="repeat" description="WD" evidence="3">
    <location>
        <begin position="602"/>
        <end position="640"/>
    </location>
</feature>
<proteinExistence type="predicted"/>
<dbReference type="Pfam" id="PF00400">
    <property type="entry name" value="WD40"/>
    <property type="match status" value="6"/>
</dbReference>
<dbReference type="PANTHER" id="PTHR19856">
    <property type="entry name" value="WD-REPEATCONTAINING PROTEIN WDR1"/>
    <property type="match status" value="1"/>
</dbReference>
<organism evidence="5 6">
    <name type="scientific">Chaetoceros tenuissimus</name>
    <dbReference type="NCBI Taxonomy" id="426638"/>
    <lineage>
        <taxon>Eukaryota</taxon>
        <taxon>Sar</taxon>
        <taxon>Stramenopiles</taxon>
        <taxon>Ochrophyta</taxon>
        <taxon>Bacillariophyta</taxon>
        <taxon>Coscinodiscophyceae</taxon>
        <taxon>Chaetocerotophycidae</taxon>
        <taxon>Chaetocerotales</taxon>
        <taxon>Chaetocerotaceae</taxon>
        <taxon>Chaetoceros</taxon>
    </lineage>
</organism>
<evidence type="ECO:0000313" key="5">
    <source>
        <dbReference type="EMBL" id="GFH45714.1"/>
    </source>
</evidence>
<dbReference type="InterPro" id="IPR015943">
    <property type="entry name" value="WD40/YVTN_repeat-like_dom_sf"/>
</dbReference>
<dbReference type="GO" id="GO:0030864">
    <property type="term" value="C:cortical actin cytoskeleton"/>
    <property type="evidence" value="ECO:0007669"/>
    <property type="project" value="TreeGrafter"/>
</dbReference>
<dbReference type="GO" id="GO:0030042">
    <property type="term" value="P:actin filament depolymerization"/>
    <property type="evidence" value="ECO:0007669"/>
    <property type="project" value="TreeGrafter"/>
</dbReference>
<gene>
    <name evidence="5" type="ORF">CTEN210_02188</name>
</gene>
<evidence type="ECO:0000256" key="2">
    <source>
        <dbReference type="ARBA" id="ARBA00022737"/>
    </source>
</evidence>
<accession>A0AAD3CHF9</accession>
<dbReference type="Gene3D" id="2.130.10.10">
    <property type="entry name" value="YVTN repeat-like/Quinoprotein amine dehydrogenase"/>
    <property type="match status" value="2"/>
</dbReference>
<dbReference type="InterPro" id="IPR011047">
    <property type="entry name" value="Quinoprotein_ADH-like_sf"/>
</dbReference>
<name>A0AAD3CHF9_9STRA</name>